<evidence type="ECO:0000313" key="1">
    <source>
        <dbReference type="EMBL" id="OBU00614.1"/>
    </source>
</evidence>
<sequence>MPELEDITYSRDECVAAVRDYYDFLSKMYHDESDVLIPPDGGWPTITQDNLRGLGKTDEVISLLRSLPYIRAPEHTVLKLQSAPLCQFADWRQDSHNVSIGASNCEVLKHCSESAWLLEDIPPHVVSLTSGNYDNPVLLLDTELGVAYWPGCPAKVKCDPPRELVSDDPYDYAAENEAEWRADSAAWAIPDFFEVFKDQFRKLNFVPISPRLVMDDYTPATGDDDGMVPMMQDIYREHGWPDLQRYRKRECLEAVRAALKERYPDFSSDPMEED</sequence>
<evidence type="ECO:0000313" key="2">
    <source>
        <dbReference type="Proteomes" id="UP000091956"/>
    </source>
</evidence>
<name>A0A1B8GXQ4_9PEZI</name>
<dbReference type="GeneID" id="28834675"/>
<proteinExistence type="predicted"/>
<dbReference type="RefSeq" id="XP_018134346.1">
    <property type="nucleotide sequence ID" value="XM_018270814.2"/>
</dbReference>
<reference evidence="1 2" key="1">
    <citation type="submission" date="2016-03" db="EMBL/GenBank/DDBJ databases">
        <title>Comparative genomics of Pseudogymnoascus destructans, the fungus causing white-nose syndrome of bats.</title>
        <authorList>
            <person name="Palmer J.M."/>
            <person name="Drees K.P."/>
            <person name="Foster J.T."/>
            <person name="Lindner D.L."/>
        </authorList>
    </citation>
    <scope>NUCLEOTIDE SEQUENCE [LARGE SCALE GENOMIC DNA]</scope>
    <source>
        <strain evidence="1 2">UAMH 10579</strain>
    </source>
</reference>
<organism evidence="1 2">
    <name type="scientific">Pseudogymnoascus verrucosus</name>
    <dbReference type="NCBI Taxonomy" id="342668"/>
    <lineage>
        <taxon>Eukaryota</taxon>
        <taxon>Fungi</taxon>
        <taxon>Dikarya</taxon>
        <taxon>Ascomycota</taxon>
        <taxon>Pezizomycotina</taxon>
        <taxon>Leotiomycetes</taxon>
        <taxon>Thelebolales</taxon>
        <taxon>Thelebolaceae</taxon>
        <taxon>Pseudogymnoascus</taxon>
    </lineage>
</organism>
<dbReference type="STRING" id="342668.A0A1B8GXQ4"/>
<dbReference type="Proteomes" id="UP000091956">
    <property type="component" value="Unassembled WGS sequence"/>
</dbReference>
<dbReference type="EMBL" id="KV460208">
    <property type="protein sequence ID" value="OBU00614.1"/>
    <property type="molecule type" value="Genomic_DNA"/>
</dbReference>
<reference evidence="2" key="2">
    <citation type="journal article" date="2018" name="Nat. Commun.">
        <title>Extreme sensitivity to ultraviolet light in the fungal pathogen causing white-nose syndrome of bats.</title>
        <authorList>
            <person name="Palmer J.M."/>
            <person name="Drees K.P."/>
            <person name="Foster J.T."/>
            <person name="Lindner D.L."/>
        </authorList>
    </citation>
    <scope>NUCLEOTIDE SEQUENCE [LARGE SCALE GENOMIC DNA]</scope>
    <source>
        <strain evidence="2">UAMH 10579</strain>
    </source>
</reference>
<gene>
    <name evidence="1" type="ORF">VE01_01289</name>
</gene>
<accession>A0A1B8GXQ4</accession>
<keyword evidence="2" id="KW-1185">Reference proteome</keyword>
<dbReference type="OrthoDB" id="5343383at2759"/>
<dbReference type="AlphaFoldDB" id="A0A1B8GXQ4"/>
<protein>
    <submittedName>
        <fullName evidence="1">Uncharacterized protein</fullName>
    </submittedName>
</protein>